<comment type="caution">
    <text evidence="2">The sequence shown here is derived from an EMBL/GenBank/DDBJ whole genome shotgun (WGS) entry which is preliminary data.</text>
</comment>
<feature type="signal peptide" evidence="1">
    <location>
        <begin position="1"/>
        <end position="24"/>
    </location>
</feature>
<protein>
    <recommendedName>
        <fullName evidence="4">Toxin ETX/toxin MTX2</fullName>
    </recommendedName>
</protein>
<dbReference type="RefSeq" id="WP_229524682.1">
    <property type="nucleotide sequence ID" value="NZ_JAFFQR010000064.1"/>
</dbReference>
<dbReference type="Proteomes" id="UP001597340">
    <property type="component" value="Unassembled WGS sequence"/>
</dbReference>
<evidence type="ECO:0000313" key="3">
    <source>
        <dbReference type="Proteomes" id="UP001597340"/>
    </source>
</evidence>
<organism evidence="2 3">
    <name type="scientific">Paenibacillus farraposensis</name>
    <dbReference type="NCBI Taxonomy" id="2807095"/>
    <lineage>
        <taxon>Bacteria</taxon>
        <taxon>Bacillati</taxon>
        <taxon>Bacillota</taxon>
        <taxon>Bacilli</taxon>
        <taxon>Bacillales</taxon>
        <taxon>Paenibacillaceae</taxon>
        <taxon>Paenibacillus</taxon>
    </lineage>
</organism>
<dbReference type="EMBL" id="JBHTNZ010000041">
    <property type="protein sequence ID" value="MFD1463728.1"/>
    <property type="molecule type" value="Genomic_DNA"/>
</dbReference>
<evidence type="ECO:0000313" key="2">
    <source>
        <dbReference type="EMBL" id="MFD1463728.1"/>
    </source>
</evidence>
<reference evidence="3" key="1">
    <citation type="journal article" date="2019" name="Int. J. Syst. Evol. Microbiol.">
        <title>The Global Catalogue of Microorganisms (GCM) 10K type strain sequencing project: providing services to taxonomists for standard genome sequencing and annotation.</title>
        <authorList>
            <consortium name="The Broad Institute Genomics Platform"/>
            <consortium name="The Broad Institute Genome Sequencing Center for Infectious Disease"/>
            <person name="Wu L."/>
            <person name="Ma J."/>
        </authorList>
    </citation>
    <scope>NUCLEOTIDE SEQUENCE [LARGE SCALE GENOMIC DNA]</scope>
    <source>
        <strain evidence="3">CCM 9147</strain>
    </source>
</reference>
<accession>A0ABW4DIZ7</accession>
<proteinExistence type="predicted"/>
<keyword evidence="1" id="KW-0732">Signal</keyword>
<gene>
    <name evidence="2" type="ORF">ACFQ5D_20740</name>
</gene>
<keyword evidence="3" id="KW-1185">Reference proteome</keyword>
<evidence type="ECO:0008006" key="4">
    <source>
        <dbReference type="Google" id="ProtNLM"/>
    </source>
</evidence>
<evidence type="ECO:0000256" key="1">
    <source>
        <dbReference type="SAM" id="SignalP"/>
    </source>
</evidence>
<feature type="chain" id="PRO_5046361587" description="Toxin ETX/toxin MTX2" evidence="1">
    <location>
        <begin position="25"/>
        <end position="234"/>
    </location>
</feature>
<name>A0ABW4DIZ7_9BACL</name>
<sequence length="234" mass="26200">MKKMLNLFVVFALIIVVFPFSAKAQETNALTINTPEDYINYLKQNRNGLNSQIINNESSNILQKFTSLSKENQQKFVDYMNNPEAIKSIFNAMQSGENADLYNGDIKVRVTKSKPANTTSAFTTIYKPEAETEATTFGITVISTKVYVQYSVTSGKITQILNAGGLVTRNWVPFANISVKEDKPFITSDKNRAYETVYFTWNFIHKSLGAVIGTGTHTMWGFPDGSYNSSFTKS</sequence>